<gene>
    <name evidence="1" type="ORF">IWQ57_003017</name>
</gene>
<feature type="non-terminal residue" evidence="1">
    <location>
        <position position="1"/>
    </location>
</feature>
<evidence type="ECO:0000313" key="1">
    <source>
        <dbReference type="EMBL" id="KAJ2769637.1"/>
    </source>
</evidence>
<proteinExistence type="predicted"/>
<name>A0ACC1JXU4_9FUNG</name>
<reference evidence="1" key="1">
    <citation type="submission" date="2022-07" db="EMBL/GenBank/DDBJ databases">
        <title>Phylogenomic reconstructions and comparative analyses of Kickxellomycotina fungi.</title>
        <authorList>
            <person name="Reynolds N.K."/>
            <person name="Stajich J.E."/>
            <person name="Barry K."/>
            <person name="Grigoriev I.V."/>
            <person name="Crous P."/>
            <person name="Smith M.E."/>
        </authorList>
    </citation>
    <scope>NUCLEOTIDE SEQUENCE</scope>
    <source>
        <strain evidence="1">CBS 109366</strain>
    </source>
</reference>
<dbReference type="Proteomes" id="UP001140234">
    <property type="component" value="Unassembled WGS sequence"/>
</dbReference>
<protein>
    <submittedName>
        <fullName evidence="1">Uncharacterized protein</fullName>
    </submittedName>
</protein>
<accession>A0ACC1JXU4</accession>
<sequence length="273" mass="29042">GLWKPGSAILDTMGSRLDTITGRMAKLMSKRWSMLAEVCPRDGCSAPLMRNPETSESKCVWHDARELFPEEAAAAADDEEPTAAEPATSPSCSSVLDEKLDTPTGDDLLRLRKREQGDLASERIGKRLLQGWALIDRCCPAESCYSVPLVQNKSKVQECVICAQRYMDEDAYIAKYGALSASAEPREAAVATPKDTAPVAPKESLSVELKAEAPAARRPAAGSALAAAVCALDEKIAVLSAQLTAAADPSTIESIALAIAACAKALRECNRAH</sequence>
<dbReference type="EMBL" id="JANBUJ010000894">
    <property type="protein sequence ID" value="KAJ2769637.1"/>
    <property type="molecule type" value="Genomic_DNA"/>
</dbReference>
<organism evidence="1 2">
    <name type="scientific">Coemansia nantahalensis</name>
    <dbReference type="NCBI Taxonomy" id="2789366"/>
    <lineage>
        <taxon>Eukaryota</taxon>
        <taxon>Fungi</taxon>
        <taxon>Fungi incertae sedis</taxon>
        <taxon>Zoopagomycota</taxon>
        <taxon>Kickxellomycotina</taxon>
        <taxon>Kickxellomycetes</taxon>
        <taxon>Kickxellales</taxon>
        <taxon>Kickxellaceae</taxon>
        <taxon>Coemansia</taxon>
    </lineage>
</organism>
<comment type="caution">
    <text evidence="1">The sequence shown here is derived from an EMBL/GenBank/DDBJ whole genome shotgun (WGS) entry which is preliminary data.</text>
</comment>
<evidence type="ECO:0000313" key="2">
    <source>
        <dbReference type="Proteomes" id="UP001140234"/>
    </source>
</evidence>
<keyword evidence="2" id="KW-1185">Reference proteome</keyword>